<dbReference type="FunFam" id="2.40.30.10:FF:000021">
    <property type="entry name" value="NADH-cytochrome b5 reductase"/>
    <property type="match status" value="1"/>
</dbReference>
<dbReference type="PROSITE" id="PS50240">
    <property type="entry name" value="TRYPSIN_DOM"/>
    <property type="match status" value="2"/>
</dbReference>
<dbReference type="InterPro" id="IPR000859">
    <property type="entry name" value="CUB_dom"/>
</dbReference>
<accession>A0AAD8ZSC3</accession>
<dbReference type="PROSITE" id="PS00134">
    <property type="entry name" value="TRYPSIN_HIS"/>
    <property type="match status" value="1"/>
</dbReference>
<dbReference type="FunFam" id="2.60.120.290:FF:000013">
    <property type="entry name" value="Membrane frizzled-related protein"/>
    <property type="match status" value="1"/>
</dbReference>
<dbReference type="EMBL" id="JAROKS010000004">
    <property type="protein sequence ID" value="KAK1804583.1"/>
    <property type="molecule type" value="Genomic_DNA"/>
</dbReference>
<evidence type="ECO:0000256" key="9">
    <source>
        <dbReference type="RuleBase" id="RU363034"/>
    </source>
</evidence>
<dbReference type="GO" id="GO:0004252">
    <property type="term" value="F:serine-type endopeptidase activity"/>
    <property type="evidence" value="ECO:0007669"/>
    <property type="project" value="InterPro"/>
</dbReference>
<dbReference type="SMART" id="SM00020">
    <property type="entry name" value="Tryp_SPc"/>
    <property type="match status" value="1"/>
</dbReference>
<evidence type="ECO:0000259" key="12">
    <source>
        <dbReference type="PROSITE" id="PS50240"/>
    </source>
</evidence>
<evidence type="ECO:0000256" key="8">
    <source>
        <dbReference type="PROSITE-ProRule" id="PRU00059"/>
    </source>
</evidence>
<dbReference type="PANTHER" id="PTHR24252:SF7">
    <property type="entry name" value="HYALIN"/>
    <property type="match status" value="1"/>
</dbReference>
<dbReference type="GO" id="GO:0006508">
    <property type="term" value="P:proteolysis"/>
    <property type="evidence" value="ECO:0007669"/>
    <property type="project" value="UniProtKB-KW"/>
</dbReference>
<dbReference type="FunFam" id="2.40.10.10:FF:000068">
    <property type="entry name" value="transmembrane protease serine 2"/>
    <property type="match status" value="1"/>
</dbReference>
<evidence type="ECO:0000256" key="6">
    <source>
        <dbReference type="ARBA" id="ARBA00023157"/>
    </source>
</evidence>
<evidence type="ECO:0000313" key="15">
    <source>
        <dbReference type="Proteomes" id="UP001239994"/>
    </source>
</evidence>
<feature type="domain" description="CUB" evidence="11">
    <location>
        <begin position="434"/>
        <end position="546"/>
    </location>
</feature>
<keyword evidence="10" id="KW-0732">Signal</keyword>
<evidence type="ECO:0008006" key="16">
    <source>
        <dbReference type="Google" id="ProtNLM"/>
    </source>
</evidence>
<dbReference type="InterPro" id="IPR043504">
    <property type="entry name" value="Peptidase_S1_PA_chymotrypsin"/>
</dbReference>
<evidence type="ECO:0000259" key="13">
    <source>
        <dbReference type="PROSITE" id="PS51384"/>
    </source>
</evidence>
<dbReference type="InterPro" id="IPR017927">
    <property type="entry name" value="FAD-bd_FR_type"/>
</dbReference>
<keyword evidence="4" id="KW-0274">FAD</keyword>
<keyword evidence="9" id="KW-0378">Hydrolase</keyword>
<feature type="domain" description="Peptidase S1" evidence="12">
    <location>
        <begin position="41"/>
        <end position="296"/>
    </location>
</feature>
<comment type="caution">
    <text evidence="14">The sequence shown here is derived from an EMBL/GenBank/DDBJ whole genome shotgun (WGS) entry which is preliminary data.</text>
</comment>
<gene>
    <name evidence="14" type="ORF">P4O66_020581</name>
</gene>
<evidence type="ECO:0000256" key="7">
    <source>
        <dbReference type="ARBA" id="ARBA00024195"/>
    </source>
</evidence>
<protein>
    <recommendedName>
        <fullName evidence="16">Cytochrome-b5 reductase</fullName>
    </recommendedName>
</protein>
<dbReference type="InterPro" id="IPR008333">
    <property type="entry name" value="Cbr1-like_FAD-bd_dom"/>
</dbReference>
<comment type="similarity">
    <text evidence="7">Belongs to the peptidase S1 family. CLIP subfamily.</text>
</comment>
<organism evidence="14 15">
    <name type="scientific">Electrophorus voltai</name>
    <dbReference type="NCBI Taxonomy" id="2609070"/>
    <lineage>
        <taxon>Eukaryota</taxon>
        <taxon>Metazoa</taxon>
        <taxon>Chordata</taxon>
        <taxon>Craniata</taxon>
        <taxon>Vertebrata</taxon>
        <taxon>Euteleostomi</taxon>
        <taxon>Actinopterygii</taxon>
        <taxon>Neopterygii</taxon>
        <taxon>Teleostei</taxon>
        <taxon>Ostariophysi</taxon>
        <taxon>Gymnotiformes</taxon>
        <taxon>Gymnotoidei</taxon>
        <taxon>Gymnotidae</taxon>
        <taxon>Electrophorus</taxon>
    </lineage>
</organism>
<reference evidence="14" key="1">
    <citation type="submission" date="2023-03" db="EMBL/GenBank/DDBJ databases">
        <title>Electrophorus voltai genome.</title>
        <authorList>
            <person name="Bian C."/>
        </authorList>
    </citation>
    <scope>NUCLEOTIDE SEQUENCE</scope>
    <source>
        <strain evidence="14">CB-2022</strain>
        <tissue evidence="14">Muscle</tissue>
    </source>
</reference>
<dbReference type="InterPro" id="IPR009003">
    <property type="entry name" value="Peptidase_S1_PA"/>
</dbReference>
<feature type="chain" id="PRO_5041974966" description="Cytochrome-b5 reductase" evidence="10">
    <location>
        <begin position="22"/>
        <end position="986"/>
    </location>
</feature>
<dbReference type="Pfam" id="PF00431">
    <property type="entry name" value="CUB"/>
    <property type="match status" value="2"/>
</dbReference>
<dbReference type="GO" id="GO:0016491">
    <property type="term" value="F:oxidoreductase activity"/>
    <property type="evidence" value="ECO:0007669"/>
    <property type="project" value="UniProtKB-KW"/>
</dbReference>
<dbReference type="PRINTS" id="PR00406">
    <property type="entry name" value="CYTB5RDTASE"/>
</dbReference>
<dbReference type="FunFam" id="2.40.10.10:FF:000002">
    <property type="entry name" value="Transmembrane protease serine"/>
    <property type="match status" value="1"/>
</dbReference>
<dbReference type="PANTHER" id="PTHR24252">
    <property type="entry name" value="ACROSIN-RELATED"/>
    <property type="match status" value="1"/>
</dbReference>
<feature type="domain" description="CUB" evidence="11">
    <location>
        <begin position="314"/>
        <end position="424"/>
    </location>
</feature>
<dbReference type="CDD" id="cd00190">
    <property type="entry name" value="Tryp_SPc"/>
    <property type="match status" value="1"/>
</dbReference>
<evidence type="ECO:0000256" key="10">
    <source>
        <dbReference type="SAM" id="SignalP"/>
    </source>
</evidence>
<keyword evidence="15" id="KW-1185">Reference proteome</keyword>
<keyword evidence="5" id="KW-0560">Oxidoreductase</keyword>
<dbReference type="SUPFAM" id="SSF63380">
    <property type="entry name" value="Riboflavin synthase domain-like"/>
    <property type="match status" value="1"/>
</dbReference>
<dbReference type="PROSITE" id="PS51384">
    <property type="entry name" value="FAD_FR"/>
    <property type="match status" value="1"/>
</dbReference>
<feature type="signal peptide" evidence="10">
    <location>
        <begin position="1"/>
        <end position="21"/>
    </location>
</feature>
<evidence type="ECO:0000256" key="4">
    <source>
        <dbReference type="ARBA" id="ARBA00022827"/>
    </source>
</evidence>
<dbReference type="Pfam" id="PF00089">
    <property type="entry name" value="Trypsin"/>
    <property type="match status" value="2"/>
</dbReference>
<dbReference type="SUPFAM" id="SSF50494">
    <property type="entry name" value="Trypsin-like serine proteases"/>
    <property type="match status" value="2"/>
</dbReference>
<keyword evidence="3" id="KW-0677">Repeat</keyword>
<dbReference type="InterPro" id="IPR033116">
    <property type="entry name" value="TRYPSIN_SER"/>
</dbReference>
<dbReference type="Proteomes" id="UP001239994">
    <property type="component" value="Unassembled WGS sequence"/>
</dbReference>
<comment type="caution">
    <text evidence="8">Lacks conserved residue(s) required for the propagation of feature annotation.</text>
</comment>
<feature type="domain" description="FAD-binding FR-type" evidence="13">
    <location>
        <begin position="799"/>
        <end position="911"/>
    </location>
</feature>
<evidence type="ECO:0000313" key="14">
    <source>
        <dbReference type="EMBL" id="KAK1804583.1"/>
    </source>
</evidence>
<evidence type="ECO:0000256" key="5">
    <source>
        <dbReference type="ARBA" id="ARBA00023002"/>
    </source>
</evidence>
<dbReference type="InterPro" id="IPR018114">
    <property type="entry name" value="TRYPSIN_HIS"/>
</dbReference>
<comment type="cofactor">
    <cofactor evidence="1">
        <name>FAD</name>
        <dbReference type="ChEBI" id="CHEBI:57692"/>
    </cofactor>
</comment>
<dbReference type="PROSITE" id="PS00135">
    <property type="entry name" value="TRYPSIN_SER"/>
    <property type="match status" value="1"/>
</dbReference>
<keyword evidence="6 8" id="KW-1015">Disulfide bond</keyword>
<dbReference type="SUPFAM" id="SSF49854">
    <property type="entry name" value="Spermadhesin, CUB domain"/>
    <property type="match status" value="2"/>
</dbReference>
<dbReference type="Gene3D" id="2.40.30.10">
    <property type="entry name" value="Translation factors"/>
    <property type="match status" value="1"/>
</dbReference>
<dbReference type="SMART" id="SM00042">
    <property type="entry name" value="CUB"/>
    <property type="match status" value="2"/>
</dbReference>
<feature type="domain" description="Peptidase S1" evidence="12">
    <location>
        <begin position="585"/>
        <end position="873"/>
    </location>
</feature>
<keyword evidence="9" id="KW-0720">Serine protease</keyword>
<dbReference type="CDD" id="cd00041">
    <property type="entry name" value="CUB"/>
    <property type="match status" value="2"/>
</dbReference>
<dbReference type="Gene3D" id="2.40.10.10">
    <property type="entry name" value="Trypsin-like serine proteases"/>
    <property type="match status" value="2"/>
</dbReference>
<dbReference type="InterPro" id="IPR001433">
    <property type="entry name" value="OxRdtase_FAD/NAD-bd"/>
</dbReference>
<sequence>MADSSLWTFAIVLMFRPMLYSHANFSALLNGKQAIAGSEAVVTGCERGVCACLSQVSLRFRGSHFCGAAVLTERLLLTAAHCFSASSEEFLNGVEAVVGEYDQRVRDHGEQRFRLRNVTLHEQYSRTLPMSYDIALLELEGHIRFSNFPSDFAQPVCLPAPGEVFPPKTTCLVAGWGRTYERGPRAPVLREVQLELVDPAVCRHVLRTLGLNQRHFTVLCAGPERGGRDACQGDSGGPLLCQRTDGHWVVVGVTSWGKGCGRGWTNNRMKAPTYRGSPALFTNVPVFTKWLLRKGSSNLRVNAVWVPGSQCSVGDGVLTATEGIIRNPAHPGLNYRNNELCTWSIRVPDGKRILLEFLQFDLENDSLCHNDHLTVLAGDSLPIGRFCGAVTPAPLLVHSNSSTLRFASDFSASGAGFSIHFRAVGEDYVSESGCGTVALFQSQRAVQSPNYPQPYSNNAHCRWIVYAPKGHVVKLCFADFDLEQSESCEYDSLSVFGDFEARDEIVVACGHSLPPPVLSYSRVMVVQFGADGSVSARGFNATLSFISEKDLHDDQHAVPEVDGDGESGVLALWSEKAPRGMPRDLAAPAPERRERGKGAWSWQVGPTLGTGGYCSGALVQPDWILTPAHCVYRLVECLRLLMVKADKGEERQSGVVRQVLRHPRYDPITQSYDLALLQLAAPLARHTRPVRLPLAGQEVLSYVHCWTAVQSGQTGQRLVAVSMLEHTECVQHHPKALNSHMLCVWHETEHANSDTCMTLPVVIALLAVIATGLYLLLKAGRPAGGESRSRFPRTLQDPTVKYSLPLTEKEEITHDTKRFRFGLPSSKHVLGLPVGQHVYLSAKVSGNLVIRAYTPVSSDDDQGFVDLVVKVYYKNTHPNYPDGGKMSQYLNDMKIGDTIDVRGPNGLLVYNGNGQFAIRPDKKSDAKVRQFKRVGMIAGGTGVTPMLQLIRSITADPADSTECALIFANQASHTCNPHNTGSKYRI</sequence>
<dbReference type="Pfam" id="PF00175">
    <property type="entry name" value="NAD_binding_1"/>
    <property type="match status" value="1"/>
</dbReference>
<keyword evidence="2" id="KW-0285">Flavoprotein</keyword>
<name>A0AAD8ZSC3_9TELE</name>
<evidence type="ECO:0000259" key="11">
    <source>
        <dbReference type="PROSITE" id="PS01180"/>
    </source>
</evidence>
<dbReference type="AlphaFoldDB" id="A0AAD8ZSC3"/>
<keyword evidence="9" id="KW-0645">Protease</keyword>
<dbReference type="PROSITE" id="PS01180">
    <property type="entry name" value="CUB"/>
    <property type="match status" value="2"/>
</dbReference>
<dbReference type="InterPro" id="IPR035914">
    <property type="entry name" value="Sperma_CUB_dom_sf"/>
</dbReference>
<proteinExistence type="inferred from homology"/>
<dbReference type="CDD" id="cd06183">
    <property type="entry name" value="cyt_b5_reduct_like"/>
    <property type="match status" value="1"/>
</dbReference>
<feature type="disulfide bond" evidence="8">
    <location>
        <begin position="434"/>
        <end position="461"/>
    </location>
</feature>
<dbReference type="InterPro" id="IPR001254">
    <property type="entry name" value="Trypsin_dom"/>
</dbReference>
<dbReference type="Gene3D" id="3.40.50.80">
    <property type="entry name" value="Nucleotide-binding domain of ferredoxin-NADP reductase (FNR) module"/>
    <property type="match status" value="1"/>
</dbReference>
<dbReference type="FunFam" id="2.60.120.290:FF:000005">
    <property type="entry name" value="Procollagen C-endopeptidase enhancer 1"/>
    <property type="match status" value="1"/>
</dbReference>
<evidence type="ECO:0000256" key="3">
    <source>
        <dbReference type="ARBA" id="ARBA00022737"/>
    </source>
</evidence>
<evidence type="ECO:0000256" key="1">
    <source>
        <dbReference type="ARBA" id="ARBA00001974"/>
    </source>
</evidence>
<dbReference type="InterPro" id="IPR039261">
    <property type="entry name" value="FNR_nucleotide-bd"/>
</dbReference>
<dbReference type="InterPro" id="IPR017938">
    <property type="entry name" value="Riboflavin_synthase-like_b-brl"/>
</dbReference>
<evidence type="ECO:0000256" key="2">
    <source>
        <dbReference type="ARBA" id="ARBA00022630"/>
    </source>
</evidence>
<dbReference type="SUPFAM" id="SSF52343">
    <property type="entry name" value="Ferredoxin reductase-like, C-terminal NADP-linked domain"/>
    <property type="match status" value="1"/>
</dbReference>
<dbReference type="Gene3D" id="2.60.120.290">
    <property type="entry name" value="Spermadhesin, CUB domain"/>
    <property type="match status" value="2"/>
</dbReference>
<dbReference type="Pfam" id="PF00970">
    <property type="entry name" value="FAD_binding_6"/>
    <property type="match status" value="1"/>
</dbReference>